<accession>A0ABV9NXS5</accession>
<dbReference type="InterPro" id="IPR036116">
    <property type="entry name" value="FN3_sf"/>
</dbReference>
<evidence type="ECO:0000313" key="4">
    <source>
        <dbReference type="Proteomes" id="UP001595896"/>
    </source>
</evidence>
<dbReference type="SUPFAM" id="SSF47090">
    <property type="entry name" value="PGBD-like"/>
    <property type="match status" value="6"/>
</dbReference>
<keyword evidence="4" id="KW-1185">Reference proteome</keyword>
<dbReference type="Pfam" id="PF01471">
    <property type="entry name" value="PG_binding_1"/>
    <property type="match status" value="6"/>
</dbReference>
<gene>
    <name evidence="3" type="ORF">ACFO4L_09715</name>
</gene>
<protein>
    <submittedName>
        <fullName evidence="3">Peptidoglycan-binding protein</fullName>
    </submittedName>
</protein>
<evidence type="ECO:0000256" key="1">
    <source>
        <dbReference type="SAM" id="Coils"/>
    </source>
</evidence>
<evidence type="ECO:0000313" key="3">
    <source>
        <dbReference type="EMBL" id="MFC4736860.1"/>
    </source>
</evidence>
<organism evidence="3 4">
    <name type="scientific">Bacillus daqingensis</name>
    <dbReference type="NCBI Taxonomy" id="872396"/>
    <lineage>
        <taxon>Bacteria</taxon>
        <taxon>Bacillati</taxon>
        <taxon>Bacillota</taxon>
        <taxon>Bacilli</taxon>
        <taxon>Bacillales</taxon>
        <taxon>Bacillaceae</taxon>
        <taxon>Bacillus</taxon>
    </lineage>
</organism>
<feature type="domain" description="Fibronectin type-III" evidence="2">
    <location>
        <begin position="229"/>
        <end position="315"/>
    </location>
</feature>
<dbReference type="InterPro" id="IPR002477">
    <property type="entry name" value="Peptidoglycan-bd-like"/>
</dbReference>
<dbReference type="Proteomes" id="UP001595896">
    <property type="component" value="Unassembled WGS sequence"/>
</dbReference>
<dbReference type="Gene3D" id="2.60.40.10">
    <property type="entry name" value="Immunoglobulins"/>
    <property type="match status" value="1"/>
</dbReference>
<dbReference type="InterPro" id="IPR003961">
    <property type="entry name" value="FN3_dom"/>
</dbReference>
<comment type="caution">
    <text evidence="3">The sequence shown here is derived from an EMBL/GenBank/DDBJ whole genome shotgun (WGS) entry which is preliminary data.</text>
</comment>
<sequence length="1265" mass="139702">EGIYTVNYIYMIDHAGNSTIQYARDVDFLQGLDFEIVYQEAIEPSVTPLDDQFILNSTLWQNEYIDGDLYIGPEAVLSVMGNVHVTGDVYVYGALQSYGGLRIDGTMFARSAQYGGSSPYYNGSVHFSSGSNSISRQVFNNSRWNHPLVIDEENVYRKDGDIIVEGAAVPVFDLYVGNQQASFNQDGTFEHVYENSDAESISIHTIDVFGFTNTTTMSVREYGLPAWPAESELAVSNLTDSSVTVSWPEAIGDETPAAYQVFVNGEEFTQTSNDILEAEISGLEPNVTYTIGVKAEGTEGLMSSELKKEITTEKSEEMLQYEAAIEEAVAAIDALPSPEDLTLNEDEVLTEARMAVTKAEELGGFPDSERLEKLQALEQKRTELLEEAVKEAERQSAIASAEGAISQLPSVENVTLDDQERVRDARRFVEAAVEIGADASQIMKIEKLDELEQRLVELQQEYEDAQAKQAAYEIAQEAIYSLPSLENVSLEDTSAVEAVRNQVEDAFKLGVTREDFTDYEHLTAVENRLTELEKEAYVNELTASVETAIDGLPELQDLAVEDKEALQETREKVNEAVAEGVSLNTISNLEKLTALEELMLELIAAKELAEQQANVIGELEQKISEMPDLADLTLADEERVETIREMIREALELGVEEAELPLQQEWTDLQNRLAELEAEAAEKTALIDTVNQQIAALPGLEQLTLENTDAVKTAREAVNNALEEGVAIEEIEQAEQLEQLENRIAELKMEQEERKAREESIEEARASLEQLPSIEAFSLEFEEQIRETRAQVEAAIELGAEFSENELLVLEELEALLEQQLEAERPLMEDGDENEDIRELKFHLTALGFGSFPVEPSMRFGPVTAGVVQEFQEYFGLRADGVVRQETVDLLYSIRGSIYNDGGAADEIVTLKEMLTELGFGTFPQNPSNRYGSVTMGVVSEFQQANDLRVSGIADPVTLAELERQYEEATRPLDLPYRDGQSGREIVVLKENLTSLGFGSFPQSPSNRYGPVTAGVVTDFQQYFGLTETGEADEETLAVLTEVLSSVYTDGGEADEIVTLKEMLTELGFGSFPQNPSNRYGPVTMRVVSDFQEANGLRVSGIADPVTLAELEKQYEEATRPLDLPYRDGQSGDEIVSLKEDLTTLGFGSFPQSPSNRYGPVTAGVVSDFQQYFGLDVTGEADQETLNEIISILTSVYIDGGVADEIVTLKEMLTEAGFGSFPQNPSNRYGPVTMRVVSDFQETNGLRVSGIADPVTLALLNDLTN</sequence>
<name>A0ABV9NXS5_9BACI</name>
<dbReference type="SMART" id="SM00060">
    <property type="entry name" value="FN3"/>
    <property type="match status" value="1"/>
</dbReference>
<feature type="coiled-coil region" evidence="1">
    <location>
        <begin position="371"/>
        <end position="402"/>
    </location>
</feature>
<dbReference type="Pfam" id="PF00041">
    <property type="entry name" value="fn3"/>
    <property type="match status" value="1"/>
</dbReference>
<dbReference type="RefSeq" id="WP_377909475.1">
    <property type="nucleotide sequence ID" value="NZ_JBHSGK010000011.1"/>
</dbReference>
<evidence type="ECO:0000259" key="2">
    <source>
        <dbReference type="PROSITE" id="PS50853"/>
    </source>
</evidence>
<keyword evidence="1" id="KW-0175">Coiled coil</keyword>
<dbReference type="EMBL" id="JBHSGK010000011">
    <property type="protein sequence ID" value="MFC4736860.1"/>
    <property type="molecule type" value="Genomic_DNA"/>
</dbReference>
<feature type="coiled-coil region" evidence="1">
    <location>
        <begin position="730"/>
        <end position="769"/>
    </location>
</feature>
<proteinExistence type="predicted"/>
<feature type="coiled-coil region" evidence="1">
    <location>
        <begin position="559"/>
        <end position="615"/>
    </location>
</feature>
<dbReference type="SUPFAM" id="SSF49265">
    <property type="entry name" value="Fibronectin type III"/>
    <property type="match status" value="1"/>
</dbReference>
<dbReference type="InterPro" id="IPR036365">
    <property type="entry name" value="PGBD-like_sf"/>
</dbReference>
<feature type="coiled-coil region" evidence="1">
    <location>
        <begin position="666"/>
        <end position="693"/>
    </location>
</feature>
<feature type="non-terminal residue" evidence="3">
    <location>
        <position position="1"/>
    </location>
</feature>
<dbReference type="InterPro" id="IPR036366">
    <property type="entry name" value="PGBDSf"/>
</dbReference>
<reference evidence="4" key="1">
    <citation type="journal article" date="2019" name="Int. J. Syst. Evol. Microbiol.">
        <title>The Global Catalogue of Microorganisms (GCM) 10K type strain sequencing project: providing services to taxonomists for standard genome sequencing and annotation.</title>
        <authorList>
            <consortium name="The Broad Institute Genomics Platform"/>
            <consortium name="The Broad Institute Genome Sequencing Center for Infectious Disease"/>
            <person name="Wu L."/>
            <person name="Ma J."/>
        </authorList>
    </citation>
    <scope>NUCLEOTIDE SEQUENCE [LARGE SCALE GENOMIC DNA]</scope>
    <source>
        <strain evidence="4">JCM 12165</strain>
    </source>
</reference>
<dbReference type="Gene3D" id="1.10.101.10">
    <property type="entry name" value="PGBD-like superfamily/PGBD"/>
    <property type="match status" value="6"/>
</dbReference>
<dbReference type="CDD" id="cd00063">
    <property type="entry name" value="FN3"/>
    <property type="match status" value="1"/>
</dbReference>
<feature type="coiled-coil region" evidence="1">
    <location>
        <begin position="441"/>
        <end position="475"/>
    </location>
</feature>
<dbReference type="InterPro" id="IPR013783">
    <property type="entry name" value="Ig-like_fold"/>
</dbReference>
<dbReference type="PROSITE" id="PS50853">
    <property type="entry name" value="FN3"/>
    <property type="match status" value="1"/>
</dbReference>